<dbReference type="InterPro" id="IPR050498">
    <property type="entry name" value="Ycf3"/>
</dbReference>
<evidence type="ECO:0000313" key="5">
    <source>
        <dbReference type="EMBL" id="MTF37520.1"/>
    </source>
</evidence>
<feature type="repeat" description="TPR" evidence="3">
    <location>
        <begin position="109"/>
        <end position="142"/>
    </location>
</feature>
<feature type="chain" id="PRO_5032277660" evidence="4">
    <location>
        <begin position="24"/>
        <end position="271"/>
    </location>
</feature>
<name>A0A844GNW7_9CHRO</name>
<feature type="repeat" description="TPR" evidence="3">
    <location>
        <begin position="184"/>
        <end position="217"/>
    </location>
</feature>
<keyword evidence="4" id="KW-0732">Signal</keyword>
<keyword evidence="1" id="KW-0677">Repeat</keyword>
<dbReference type="PANTHER" id="PTHR44858">
    <property type="entry name" value="TETRATRICOPEPTIDE REPEAT PROTEIN 6"/>
    <property type="match status" value="1"/>
</dbReference>
<dbReference type="Proteomes" id="UP000437131">
    <property type="component" value="Unassembled WGS sequence"/>
</dbReference>
<dbReference type="InterPro" id="IPR011990">
    <property type="entry name" value="TPR-like_helical_dom_sf"/>
</dbReference>
<dbReference type="InterPro" id="IPR019734">
    <property type="entry name" value="TPR_rpt"/>
</dbReference>
<dbReference type="PROSITE" id="PS50005">
    <property type="entry name" value="TPR"/>
    <property type="match status" value="3"/>
</dbReference>
<reference evidence="5 6" key="1">
    <citation type="submission" date="2019-11" db="EMBL/GenBank/DDBJ databases">
        <title>Isolation of a new High Light Tolerant Cyanobacteria.</title>
        <authorList>
            <person name="Dobson Z."/>
            <person name="Vaughn N."/>
            <person name="Vaughn M."/>
            <person name="Fromme P."/>
            <person name="Mazor Y."/>
        </authorList>
    </citation>
    <scope>NUCLEOTIDE SEQUENCE [LARGE SCALE GENOMIC DNA]</scope>
    <source>
        <strain evidence="5 6">0216</strain>
    </source>
</reference>
<organism evidence="5 6">
    <name type="scientific">Cyanobacterium aponinum 0216</name>
    <dbReference type="NCBI Taxonomy" id="2676140"/>
    <lineage>
        <taxon>Bacteria</taxon>
        <taxon>Bacillati</taxon>
        <taxon>Cyanobacteriota</taxon>
        <taxon>Cyanophyceae</taxon>
        <taxon>Oscillatoriophycideae</taxon>
        <taxon>Chroococcales</taxon>
        <taxon>Geminocystaceae</taxon>
        <taxon>Cyanobacterium</taxon>
    </lineage>
</organism>
<comment type="caution">
    <text evidence="5">The sequence shown here is derived from an EMBL/GenBank/DDBJ whole genome shotgun (WGS) entry which is preliminary data.</text>
</comment>
<gene>
    <name evidence="5" type="ORF">GGC33_01030</name>
</gene>
<evidence type="ECO:0000256" key="4">
    <source>
        <dbReference type="SAM" id="SignalP"/>
    </source>
</evidence>
<dbReference type="PANTHER" id="PTHR44858:SF1">
    <property type="entry name" value="UDP-N-ACETYLGLUCOSAMINE--PEPTIDE N-ACETYLGLUCOSAMINYLTRANSFERASE SPINDLY-RELATED"/>
    <property type="match status" value="1"/>
</dbReference>
<dbReference type="RefSeq" id="WP_155082441.1">
    <property type="nucleotide sequence ID" value="NZ_WMIA01000001.1"/>
</dbReference>
<dbReference type="Pfam" id="PF13432">
    <property type="entry name" value="TPR_16"/>
    <property type="match status" value="1"/>
</dbReference>
<dbReference type="Pfam" id="PF07719">
    <property type="entry name" value="TPR_2"/>
    <property type="match status" value="1"/>
</dbReference>
<dbReference type="Pfam" id="PF13414">
    <property type="entry name" value="TPR_11"/>
    <property type="match status" value="1"/>
</dbReference>
<feature type="signal peptide" evidence="4">
    <location>
        <begin position="1"/>
        <end position="23"/>
    </location>
</feature>
<dbReference type="AlphaFoldDB" id="A0A844GNW7"/>
<proteinExistence type="predicted"/>
<evidence type="ECO:0000256" key="2">
    <source>
        <dbReference type="ARBA" id="ARBA00022803"/>
    </source>
</evidence>
<feature type="repeat" description="TPR" evidence="3">
    <location>
        <begin position="38"/>
        <end position="71"/>
    </location>
</feature>
<dbReference type="Pfam" id="PF13181">
    <property type="entry name" value="TPR_8"/>
    <property type="match status" value="1"/>
</dbReference>
<dbReference type="EMBL" id="WMIA01000001">
    <property type="protein sequence ID" value="MTF37520.1"/>
    <property type="molecule type" value="Genomic_DNA"/>
</dbReference>
<evidence type="ECO:0000313" key="6">
    <source>
        <dbReference type="Proteomes" id="UP000437131"/>
    </source>
</evidence>
<evidence type="ECO:0000256" key="3">
    <source>
        <dbReference type="PROSITE-ProRule" id="PRU00339"/>
    </source>
</evidence>
<protein>
    <submittedName>
        <fullName evidence="5">Tetratricopeptide repeat protein</fullName>
    </submittedName>
</protein>
<dbReference type="SMART" id="SM00028">
    <property type="entry name" value="TPR"/>
    <property type="match status" value="6"/>
</dbReference>
<dbReference type="Gene3D" id="1.25.40.10">
    <property type="entry name" value="Tetratricopeptide repeat domain"/>
    <property type="match status" value="3"/>
</dbReference>
<accession>A0A844GNW7</accession>
<sequence length="271" mass="31519">MNKIYSGVIALNLLILPCFPATAKVPSIITQTIQPTTAEEYFYRGLGFFNQNNYPKAIADLNKALQMKLSDPNDIVTLYQVRGDAYFLIDDYQQAIRDYTNALQYQQLALTYFNRGRAYYFLDQNQKALQDFDNAITLNNSDPDYYYFRGSIYYLLDNPQKAIADLNIAMKSNDSNTIVYHNKEYVYYYRGSSYFEIEQYEKALADLNQAISMEQSDPRFFYLRALANWALNKNQNALKDAQTALNIYKQSRNQEAVRNLQMLIGEIRADM</sequence>
<dbReference type="InterPro" id="IPR013105">
    <property type="entry name" value="TPR_2"/>
</dbReference>
<evidence type="ECO:0000256" key="1">
    <source>
        <dbReference type="ARBA" id="ARBA00022737"/>
    </source>
</evidence>
<keyword evidence="2 3" id="KW-0802">TPR repeat</keyword>
<dbReference type="SUPFAM" id="SSF48452">
    <property type="entry name" value="TPR-like"/>
    <property type="match status" value="1"/>
</dbReference>